<proteinExistence type="predicted"/>
<name>A0AA35CNV8_9FIRM</name>
<dbReference type="KEGG" id="cmic:caldi_30180"/>
<dbReference type="RefSeq" id="WP_264842557.1">
    <property type="nucleotide sequence ID" value="NZ_AP025628.1"/>
</dbReference>
<accession>A0AA35CNV8</accession>
<protein>
    <recommendedName>
        <fullName evidence="3">Gene transfer agent family protein</fullName>
    </recommendedName>
</protein>
<organism evidence="1 2">
    <name type="scientific">Caldinitratiruptor microaerophilus</name>
    <dbReference type="NCBI Taxonomy" id="671077"/>
    <lineage>
        <taxon>Bacteria</taxon>
        <taxon>Bacillati</taxon>
        <taxon>Bacillota</taxon>
        <taxon>Clostridia</taxon>
        <taxon>Eubacteriales</taxon>
        <taxon>Symbiobacteriaceae</taxon>
        <taxon>Caldinitratiruptor</taxon>
    </lineage>
</organism>
<dbReference type="Proteomes" id="UP001163687">
    <property type="component" value="Chromosome"/>
</dbReference>
<keyword evidence="2" id="KW-1185">Reference proteome</keyword>
<evidence type="ECO:0000313" key="1">
    <source>
        <dbReference type="EMBL" id="BDG61928.1"/>
    </source>
</evidence>
<dbReference type="AlphaFoldDB" id="A0AA35CNV8"/>
<evidence type="ECO:0000313" key="2">
    <source>
        <dbReference type="Proteomes" id="UP001163687"/>
    </source>
</evidence>
<dbReference type="EMBL" id="AP025628">
    <property type="protein sequence ID" value="BDG61928.1"/>
    <property type="molecule type" value="Genomic_DNA"/>
</dbReference>
<gene>
    <name evidence="1" type="ORF">caldi_30180</name>
</gene>
<sequence>MPANRERGEVELAPGYVLRYTTNALVKLEDALGRSITQMGDGMREARALVWAGLLHAHPDLTLEQAGEIMDQVGVVEAVAKAGQALRLAFPHITSGLGKGAAETASTGESSA</sequence>
<evidence type="ECO:0008006" key="3">
    <source>
        <dbReference type="Google" id="ProtNLM"/>
    </source>
</evidence>
<reference evidence="1" key="1">
    <citation type="submission" date="2022-03" db="EMBL/GenBank/DDBJ databases">
        <title>Complete genome sequence of Caldinitratiruptor microaerophilus.</title>
        <authorList>
            <person name="Mukaiyama R."/>
            <person name="Nishiyama T."/>
            <person name="Ueda K."/>
        </authorList>
    </citation>
    <scope>NUCLEOTIDE SEQUENCE</scope>
    <source>
        <strain evidence="1">JCM 16183</strain>
    </source>
</reference>